<evidence type="ECO:0000313" key="1">
    <source>
        <dbReference type="EMBL" id="GMS83478.1"/>
    </source>
</evidence>
<dbReference type="AlphaFoldDB" id="A0AAV5SK76"/>
<proteinExistence type="predicted"/>
<feature type="non-terminal residue" evidence="1">
    <location>
        <position position="1"/>
    </location>
</feature>
<dbReference type="Proteomes" id="UP001432027">
    <property type="component" value="Unassembled WGS sequence"/>
</dbReference>
<organism evidence="1 2">
    <name type="scientific">Pristionchus entomophagus</name>
    <dbReference type="NCBI Taxonomy" id="358040"/>
    <lineage>
        <taxon>Eukaryota</taxon>
        <taxon>Metazoa</taxon>
        <taxon>Ecdysozoa</taxon>
        <taxon>Nematoda</taxon>
        <taxon>Chromadorea</taxon>
        <taxon>Rhabditida</taxon>
        <taxon>Rhabditina</taxon>
        <taxon>Diplogasteromorpha</taxon>
        <taxon>Diplogasteroidea</taxon>
        <taxon>Neodiplogasteridae</taxon>
        <taxon>Pristionchus</taxon>
    </lineage>
</organism>
<keyword evidence="2" id="KW-1185">Reference proteome</keyword>
<reference evidence="1" key="1">
    <citation type="submission" date="2023-10" db="EMBL/GenBank/DDBJ databases">
        <title>Genome assembly of Pristionchus species.</title>
        <authorList>
            <person name="Yoshida K."/>
            <person name="Sommer R.J."/>
        </authorList>
    </citation>
    <scope>NUCLEOTIDE SEQUENCE</scope>
    <source>
        <strain evidence="1">RS0144</strain>
    </source>
</reference>
<evidence type="ECO:0000313" key="2">
    <source>
        <dbReference type="Proteomes" id="UP001432027"/>
    </source>
</evidence>
<gene>
    <name evidence="1" type="ORF">PENTCL1PPCAC_5653</name>
</gene>
<evidence type="ECO:0008006" key="3">
    <source>
        <dbReference type="Google" id="ProtNLM"/>
    </source>
</evidence>
<protein>
    <recommendedName>
        <fullName evidence="3">Nuclear receptor</fullName>
    </recommendedName>
</protein>
<dbReference type="EMBL" id="BTSX01000002">
    <property type="protein sequence ID" value="GMS83478.1"/>
    <property type="molecule type" value="Genomic_DNA"/>
</dbReference>
<name>A0AAV5SK76_9BILA</name>
<comment type="caution">
    <text evidence="1">The sequence shown here is derived from an EMBL/GenBank/DDBJ whole genome shotgun (WGS) entry which is preliminary data.</text>
</comment>
<sequence length="243" mass="27464">DFHRRKSSCDESPLTDVAGNIMREIDTDTRELISSGNWPISRAWSTSVLMLAEEAYLTAVQAFRELLSNSKDIHEFSELNAALTILRPDYAAKRRKLADSTGPKGEQSIVIPFSMQELFEEGTREATKLSFTYLPAIGIIFNSFPSEYAEEMAANHGLDIHSRLQKMNELMRLQVKAKRDRIGFSVMSIMFAECWALSQIEQIEKAESVKSLSAFKGHVARAVRLLQKKYGVAARLISDREEL</sequence>
<accession>A0AAV5SK76</accession>